<dbReference type="AlphaFoldDB" id="A0A2G8S2Y4"/>
<name>A0A2G8S2Y4_9APHY</name>
<evidence type="ECO:0000313" key="2">
    <source>
        <dbReference type="Proteomes" id="UP000230002"/>
    </source>
</evidence>
<dbReference type="OrthoDB" id="2799179at2759"/>
<proteinExistence type="predicted"/>
<keyword evidence="2" id="KW-1185">Reference proteome</keyword>
<dbReference type="Gene3D" id="3.80.10.10">
    <property type="entry name" value="Ribonuclease Inhibitor"/>
    <property type="match status" value="1"/>
</dbReference>
<accession>A0A2G8S2Y4</accession>
<evidence type="ECO:0008006" key="3">
    <source>
        <dbReference type="Google" id="ProtNLM"/>
    </source>
</evidence>
<organism evidence="1 2">
    <name type="scientific">Ganoderma sinense ZZ0214-1</name>
    <dbReference type="NCBI Taxonomy" id="1077348"/>
    <lineage>
        <taxon>Eukaryota</taxon>
        <taxon>Fungi</taxon>
        <taxon>Dikarya</taxon>
        <taxon>Basidiomycota</taxon>
        <taxon>Agaricomycotina</taxon>
        <taxon>Agaricomycetes</taxon>
        <taxon>Polyporales</taxon>
        <taxon>Polyporaceae</taxon>
        <taxon>Ganoderma</taxon>
    </lineage>
</organism>
<evidence type="ECO:0000313" key="1">
    <source>
        <dbReference type="EMBL" id="PIL28112.1"/>
    </source>
</evidence>
<gene>
    <name evidence="1" type="ORF">GSI_09763</name>
</gene>
<sequence>MSATFLRDTLQAMPLLHSVSLEIRALEIHGIGWDSILAILSTPRLRNFMIGSFLFSPREAPPETWAETVLAPVTTFHYRQYTFCSWLLPYPVQRDSLAFVLTRLHRTLESLHLPGEVTPMAVFAHTQWPQLRELYLSGEFHPGAGHAGPLISLFSGMPKLRVLNLALALPRGANRKQLVFWPGGYESRLPWPDLEALTVSFPDPEDQIFAHLPPSLRHLSLRCTPYHCYKLWERGEHFFRQSPILHASEMLEVVRRLSTPLLEHLQLEYRADDADDDLLRSIPEQLPNLQTLEVHRFLASRDDPVPVTSIAKGLATLRSLHTLRAHLELPKPTAAQLPLVTHGYRTAIRGRYITGNNVPALCEMAAALGSVLPQPGLALWLLRREDLGATWGLFRQVVKDGIDKSPQAELDPDCEPGITLRLFG</sequence>
<dbReference type="InterPro" id="IPR032675">
    <property type="entry name" value="LRR_dom_sf"/>
</dbReference>
<protein>
    <recommendedName>
        <fullName evidence="3">F-box domain-containing protein</fullName>
    </recommendedName>
</protein>
<dbReference type="EMBL" id="AYKW01000028">
    <property type="protein sequence ID" value="PIL28112.1"/>
    <property type="molecule type" value="Genomic_DNA"/>
</dbReference>
<reference evidence="1 2" key="1">
    <citation type="journal article" date="2015" name="Sci. Rep.">
        <title>Chromosome-level genome map provides insights into diverse defense mechanisms in the medicinal fungus Ganoderma sinense.</title>
        <authorList>
            <person name="Zhu Y."/>
            <person name="Xu J."/>
            <person name="Sun C."/>
            <person name="Zhou S."/>
            <person name="Xu H."/>
            <person name="Nelson D.R."/>
            <person name="Qian J."/>
            <person name="Song J."/>
            <person name="Luo H."/>
            <person name="Xiang L."/>
            <person name="Li Y."/>
            <person name="Xu Z."/>
            <person name="Ji A."/>
            <person name="Wang L."/>
            <person name="Lu S."/>
            <person name="Hayward A."/>
            <person name="Sun W."/>
            <person name="Li X."/>
            <person name="Schwartz D.C."/>
            <person name="Wang Y."/>
            <person name="Chen S."/>
        </authorList>
    </citation>
    <scope>NUCLEOTIDE SEQUENCE [LARGE SCALE GENOMIC DNA]</scope>
    <source>
        <strain evidence="1 2">ZZ0214-1</strain>
    </source>
</reference>
<dbReference type="Proteomes" id="UP000230002">
    <property type="component" value="Unassembled WGS sequence"/>
</dbReference>
<comment type="caution">
    <text evidence="1">The sequence shown here is derived from an EMBL/GenBank/DDBJ whole genome shotgun (WGS) entry which is preliminary data.</text>
</comment>
<dbReference type="SUPFAM" id="SSF52047">
    <property type="entry name" value="RNI-like"/>
    <property type="match status" value="1"/>
</dbReference>